<dbReference type="PATRIC" id="fig|658445.3.peg.4175"/>
<feature type="domain" description="HTH psq-type" evidence="1">
    <location>
        <begin position="45"/>
        <end position="75"/>
    </location>
</feature>
<dbReference type="SUPFAM" id="SSF46689">
    <property type="entry name" value="Homeodomain-like"/>
    <property type="match status" value="1"/>
</dbReference>
<keyword evidence="3" id="KW-1185">Reference proteome</keyword>
<dbReference type="InterPro" id="IPR009057">
    <property type="entry name" value="Homeodomain-like_sf"/>
</dbReference>
<dbReference type="InterPro" id="IPR007889">
    <property type="entry name" value="HTH_Psq"/>
</dbReference>
<reference evidence="2 3" key="1">
    <citation type="submission" date="2013-05" db="EMBL/GenBank/DDBJ databases">
        <title>Complete genome sequence of the lipase-producing bacterium Photobacterium gaetbulicola Gung47.</title>
        <authorList>
            <person name="Kim Y.-O."/>
        </authorList>
    </citation>
    <scope>NUCLEOTIDE SEQUENCE [LARGE SCALE GENOMIC DNA]</scope>
    <source>
        <strain evidence="2 3">Gung47</strain>
    </source>
</reference>
<dbReference type="EMBL" id="CP005974">
    <property type="protein sequence ID" value="AJR08854.1"/>
    <property type="molecule type" value="Genomic_DNA"/>
</dbReference>
<dbReference type="KEGG" id="pgb:H744_2c2190"/>
<dbReference type="AlphaFoldDB" id="A0A0C5WUW1"/>
<gene>
    <name evidence="2" type="ORF">H744_2c2190</name>
</gene>
<accession>A0A0C5WUW1</accession>
<dbReference type="Proteomes" id="UP000032303">
    <property type="component" value="Chromosome 2"/>
</dbReference>
<proteinExistence type="predicted"/>
<protein>
    <recommendedName>
        <fullName evidence="1">HTH psq-type domain-containing protein</fullName>
    </recommendedName>
</protein>
<sequence>MRTNFSSLEIFSGNVFCLASTHHMNRSQYKVIAQRIFKSENQRIAVEAVIFEGLSSYEAEKRFDVPKGTLSRNVRKYKREVEYLNNVVAA</sequence>
<dbReference type="Pfam" id="PF05225">
    <property type="entry name" value="HTH_psq"/>
    <property type="match status" value="1"/>
</dbReference>
<evidence type="ECO:0000313" key="2">
    <source>
        <dbReference type="EMBL" id="AJR08854.1"/>
    </source>
</evidence>
<evidence type="ECO:0000259" key="1">
    <source>
        <dbReference type="Pfam" id="PF05225"/>
    </source>
</evidence>
<organism evidence="2 3">
    <name type="scientific">Photobacterium gaetbulicola Gung47</name>
    <dbReference type="NCBI Taxonomy" id="658445"/>
    <lineage>
        <taxon>Bacteria</taxon>
        <taxon>Pseudomonadati</taxon>
        <taxon>Pseudomonadota</taxon>
        <taxon>Gammaproteobacteria</taxon>
        <taxon>Vibrionales</taxon>
        <taxon>Vibrionaceae</taxon>
        <taxon>Photobacterium</taxon>
    </lineage>
</organism>
<dbReference type="GO" id="GO:0003677">
    <property type="term" value="F:DNA binding"/>
    <property type="evidence" value="ECO:0007669"/>
    <property type="project" value="InterPro"/>
</dbReference>
<name>A0A0C5WUW1_9GAMM</name>
<dbReference type="HOGENOM" id="CLU_188407_0_0_6"/>
<evidence type="ECO:0000313" key="3">
    <source>
        <dbReference type="Proteomes" id="UP000032303"/>
    </source>
</evidence>